<keyword evidence="1" id="KW-0812">Transmembrane</keyword>
<keyword evidence="3" id="KW-1185">Reference proteome</keyword>
<keyword evidence="1" id="KW-0472">Membrane</keyword>
<feature type="transmembrane region" description="Helical" evidence="1">
    <location>
        <begin position="28"/>
        <end position="47"/>
    </location>
</feature>
<reference evidence="2 3" key="1">
    <citation type="submission" date="2021-03" db="EMBL/GenBank/DDBJ databases">
        <title>Sequencing the genomes of 1000 actinobacteria strains.</title>
        <authorList>
            <person name="Klenk H.-P."/>
        </authorList>
    </citation>
    <scope>NUCLEOTIDE SEQUENCE [LARGE SCALE GENOMIC DNA]</scope>
    <source>
        <strain evidence="2 3">DSM 20168</strain>
    </source>
</reference>
<name>A0ABS4XRY8_GLUPR</name>
<dbReference type="EMBL" id="JAGIOJ010000001">
    <property type="protein sequence ID" value="MBP2399247.1"/>
    <property type="molecule type" value="Genomic_DNA"/>
</dbReference>
<evidence type="ECO:0000313" key="3">
    <source>
        <dbReference type="Proteomes" id="UP001195422"/>
    </source>
</evidence>
<gene>
    <name evidence="2" type="ORF">JOF39_002328</name>
</gene>
<dbReference type="RefSeq" id="WP_188948644.1">
    <property type="nucleotide sequence ID" value="NZ_BMPH01000008.1"/>
</dbReference>
<organism evidence="2 3">
    <name type="scientific">Glutamicibacter protophormiae</name>
    <name type="common">Brevibacterium protophormiae</name>
    <dbReference type="NCBI Taxonomy" id="37930"/>
    <lineage>
        <taxon>Bacteria</taxon>
        <taxon>Bacillati</taxon>
        <taxon>Actinomycetota</taxon>
        <taxon>Actinomycetes</taxon>
        <taxon>Micrococcales</taxon>
        <taxon>Micrococcaceae</taxon>
        <taxon>Glutamicibacter</taxon>
    </lineage>
</organism>
<feature type="transmembrane region" description="Helical" evidence="1">
    <location>
        <begin position="67"/>
        <end position="90"/>
    </location>
</feature>
<evidence type="ECO:0008006" key="4">
    <source>
        <dbReference type="Google" id="ProtNLM"/>
    </source>
</evidence>
<accession>A0ABS4XRY8</accession>
<sequence length="156" mass="16843">MNAAYSGRLPASLAPATFGARILSDPSFGAFWILRIGFVLLPLLMGLDKFFNFMTYWPDYLAPWVVSLLPFSAATAMYLVGAVEIIAGVAIAVKPRYASYIVALWLLGIIVNLLLLSGMLDVALRDVGLLVAALALSRLAAEFDPPFGANRRKAHA</sequence>
<evidence type="ECO:0000256" key="1">
    <source>
        <dbReference type="SAM" id="Phobius"/>
    </source>
</evidence>
<dbReference type="Proteomes" id="UP001195422">
    <property type="component" value="Unassembled WGS sequence"/>
</dbReference>
<comment type="caution">
    <text evidence="2">The sequence shown here is derived from an EMBL/GenBank/DDBJ whole genome shotgun (WGS) entry which is preliminary data.</text>
</comment>
<proteinExistence type="predicted"/>
<keyword evidence="1" id="KW-1133">Transmembrane helix</keyword>
<protein>
    <recommendedName>
        <fullName evidence="4">DoxX family membrane protein</fullName>
    </recommendedName>
</protein>
<feature type="transmembrane region" description="Helical" evidence="1">
    <location>
        <begin position="97"/>
        <end position="116"/>
    </location>
</feature>
<evidence type="ECO:0000313" key="2">
    <source>
        <dbReference type="EMBL" id="MBP2399247.1"/>
    </source>
</evidence>